<feature type="binding site" evidence="1">
    <location>
        <position position="133"/>
    </location>
    <ligand>
        <name>NAD(+)</name>
        <dbReference type="ChEBI" id="CHEBI:57540"/>
    </ligand>
</feature>
<feature type="binding site" evidence="1">
    <location>
        <position position="115"/>
    </location>
    <ligand>
        <name>NAD(+)</name>
        <dbReference type="ChEBI" id="CHEBI:57540"/>
    </ligand>
</feature>
<feature type="binding site" evidence="1">
    <location>
        <position position="36"/>
    </location>
    <ligand>
        <name>NAD(+)</name>
        <dbReference type="ChEBI" id="CHEBI:57540"/>
    </ligand>
</feature>
<feature type="binding site" evidence="1">
    <location>
        <position position="47"/>
    </location>
    <ligand>
        <name>nicotinamide</name>
        <dbReference type="ChEBI" id="CHEBI:17154"/>
    </ligand>
</feature>
<evidence type="ECO:0000259" key="3">
    <source>
        <dbReference type="PROSITE" id="PS50305"/>
    </source>
</evidence>
<dbReference type="HAMAP" id="MF_01968">
    <property type="entry name" value="Sirtuin_ClassU"/>
    <property type="match status" value="1"/>
</dbReference>
<dbReference type="InterPro" id="IPR003000">
    <property type="entry name" value="Sirtuin"/>
</dbReference>
<dbReference type="GO" id="GO:0008270">
    <property type="term" value="F:zinc ion binding"/>
    <property type="evidence" value="ECO:0007669"/>
    <property type="project" value="UniProtKB-UniRule"/>
</dbReference>
<feature type="binding site" evidence="1">
    <location>
        <position position="246"/>
    </location>
    <ligand>
        <name>NAD(+)</name>
        <dbReference type="ChEBI" id="CHEBI:57540"/>
    </ligand>
</feature>
<keyword evidence="1 2" id="KW-0479">Metal-binding</keyword>
<feature type="binding site" evidence="1">
    <location>
        <position position="118"/>
    </location>
    <ligand>
        <name>NAD(+)</name>
        <dbReference type="ChEBI" id="CHEBI:57540"/>
    </ligand>
</feature>
<dbReference type="PROSITE" id="PS50305">
    <property type="entry name" value="SIRTUIN"/>
    <property type="match status" value="1"/>
</dbReference>
<evidence type="ECO:0000256" key="1">
    <source>
        <dbReference type="HAMAP-Rule" id="MF_01968"/>
    </source>
</evidence>
<dbReference type="EMBL" id="LR134477">
    <property type="protein sequence ID" value="VEI15707.1"/>
    <property type="molecule type" value="Genomic_DNA"/>
</dbReference>
<dbReference type="PANTHER" id="PTHR11085">
    <property type="entry name" value="NAD-DEPENDENT PROTEIN DEACYLASE SIRTUIN-5, MITOCHONDRIAL-RELATED"/>
    <property type="match status" value="1"/>
</dbReference>
<feature type="binding site" evidence="1">
    <location>
        <position position="206"/>
    </location>
    <ligand>
        <name>NAD(+)</name>
        <dbReference type="ChEBI" id="CHEBI:57540"/>
    </ligand>
</feature>
<evidence type="ECO:0000313" key="5">
    <source>
        <dbReference type="Proteomes" id="UP000268658"/>
    </source>
</evidence>
<comment type="cofactor">
    <cofactor evidence="1">
        <name>Zn(2+)</name>
        <dbReference type="ChEBI" id="CHEBI:29105"/>
    </cofactor>
    <text evidence="1">Binds 1 zinc ion per subunit.</text>
</comment>
<keyword evidence="1" id="KW-0963">Cytoplasm</keyword>
<dbReference type="NCBIfam" id="NF001752">
    <property type="entry name" value="PRK00481.1-1"/>
    <property type="match status" value="1"/>
</dbReference>
<accession>A0A3S4VWX0</accession>
<reference evidence="4 5" key="1">
    <citation type="submission" date="2018-12" db="EMBL/GenBank/DDBJ databases">
        <authorList>
            <consortium name="Pathogen Informatics"/>
        </authorList>
    </citation>
    <scope>NUCLEOTIDE SEQUENCE [LARGE SCALE GENOMIC DNA]</scope>
    <source>
        <strain evidence="4 5">NCTC10951</strain>
    </source>
</reference>
<keyword evidence="1" id="KW-0520">NAD</keyword>
<dbReference type="GO" id="GO:0017136">
    <property type="term" value="F:histone deacetylase activity, NAD-dependent"/>
    <property type="evidence" value="ECO:0007669"/>
    <property type="project" value="TreeGrafter"/>
</dbReference>
<comment type="similarity">
    <text evidence="1">Belongs to the sirtuin family. Class U subfamily.</text>
</comment>
<feature type="binding site" evidence="1">
    <location>
        <position position="118"/>
    </location>
    <ligand>
        <name>nicotinamide</name>
        <dbReference type="ChEBI" id="CHEBI:17154"/>
    </ligand>
</feature>
<comment type="catalytic activity">
    <reaction evidence="1">
        <text>N(6)-acetyl-L-lysyl-[protein] + NAD(+) + H2O = 2''-O-acetyl-ADP-D-ribose + nicotinamide + L-lysyl-[protein]</text>
        <dbReference type="Rhea" id="RHEA:43636"/>
        <dbReference type="Rhea" id="RHEA-COMP:9752"/>
        <dbReference type="Rhea" id="RHEA-COMP:10731"/>
        <dbReference type="ChEBI" id="CHEBI:15377"/>
        <dbReference type="ChEBI" id="CHEBI:17154"/>
        <dbReference type="ChEBI" id="CHEBI:29969"/>
        <dbReference type="ChEBI" id="CHEBI:57540"/>
        <dbReference type="ChEBI" id="CHEBI:61930"/>
        <dbReference type="ChEBI" id="CHEBI:83767"/>
        <dbReference type="EC" id="2.3.1.286"/>
    </reaction>
</comment>
<feature type="binding site" evidence="1">
    <location>
        <position position="40"/>
    </location>
    <ligand>
        <name>NAD(+)</name>
        <dbReference type="ChEBI" id="CHEBI:57540"/>
    </ligand>
</feature>
<keyword evidence="1 2" id="KW-0862">Zinc</keyword>
<dbReference type="Gene3D" id="3.40.50.1220">
    <property type="entry name" value="TPP-binding domain"/>
    <property type="match status" value="1"/>
</dbReference>
<feature type="binding site" evidence="1">
    <location>
        <position position="48"/>
    </location>
    <ligand>
        <name>NAD(+)</name>
        <dbReference type="ChEBI" id="CHEBI:57540"/>
    </ligand>
</feature>
<dbReference type="EC" id="2.3.1.286" evidence="1"/>
<proteinExistence type="inferred from homology"/>
<evidence type="ECO:0000313" key="4">
    <source>
        <dbReference type="EMBL" id="VEI15707.1"/>
    </source>
</evidence>
<dbReference type="Gene3D" id="3.30.1600.10">
    <property type="entry name" value="SIR2/SIRT2 'Small Domain"/>
    <property type="match status" value="1"/>
</dbReference>
<feature type="binding site" evidence="1 2">
    <location>
        <position position="141"/>
    </location>
    <ligand>
        <name>Zn(2+)</name>
        <dbReference type="ChEBI" id="CHEBI:29105"/>
    </ligand>
</feature>
<name>A0A3S4VWX0_ACTVI</name>
<dbReference type="Proteomes" id="UP000268658">
    <property type="component" value="Chromosome"/>
</dbReference>
<feature type="binding site" evidence="1">
    <location>
        <position position="47"/>
    </location>
    <ligand>
        <name>NAD(+)</name>
        <dbReference type="ChEBI" id="CHEBI:57540"/>
    </ligand>
</feature>
<dbReference type="NCBIfam" id="NF001753">
    <property type="entry name" value="PRK00481.1-3"/>
    <property type="match status" value="1"/>
</dbReference>
<comment type="caution">
    <text evidence="1">Lacks conserved residue(s) required for the propagation of feature annotation.</text>
</comment>
<feature type="binding site" evidence="1">
    <location>
        <position position="205"/>
    </location>
    <ligand>
        <name>NAD(+)</name>
        <dbReference type="ChEBI" id="CHEBI:57540"/>
    </ligand>
</feature>
<sequence>MDQQDGQPGHPGQPDQRSLLAQWIEESRRIVFFGGAGVSTESGIPDFRGATGFYHQDREIPLEQVLSIDFFTVHPQAYWEWFAQENAREGVAPNAAHRFVADLERAGKLSAVVTQNIDGLHQRAGSERVLELHGNWSRLICTGCGERFSLSDVEGARSGAVPRCPECASVLRPDIVFYGEMLDNDVVESAVRAISEADLLIVAGTSLVVYPAAGLIDYYTGERLVLMNATPTPYDSRADLIIREPVGQVFQELEHTGHRP</sequence>
<dbReference type="AlphaFoldDB" id="A0A3S4VWX0"/>
<dbReference type="InterPro" id="IPR050134">
    <property type="entry name" value="NAD-dep_sirtuin_deacylases"/>
</dbReference>
<dbReference type="InterPro" id="IPR029035">
    <property type="entry name" value="DHS-like_NAD/FAD-binding_dom"/>
</dbReference>
<dbReference type="OrthoDB" id="9800582at2"/>
<dbReference type="GO" id="GO:0070403">
    <property type="term" value="F:NAD+ binding"/>
    <property type="evidence" value="ECO:0007669"/>
    <property type="project" value="UniProtKB-UniRule"/>
</dbReference>
<keyword evidence="4" id="KW-0378">Hydrolase</keyword>
<feature type="binding site" evidence="1 2">
    <location>
        <position position="144"/>
    </location>
    <ligand>
        <name>Zn(2+)</name>
        <dbReference type="ChEBI" id="CHEBI:29105"/>
    </ligand>
</feature>
<feature type="binding site" evidence="1">
    <location>
        <position position="117"/>
    </location>
    <ligand>
        <name>NAD(+)</name>
        <dbReference type="ChEBI" id="CHEBI:57540"/>
    </ligand>
</feature>
<feature type="binding site" evidence="1">
    <location>
        <position position="117"/>
    </location>
    <ligand>
        <name>nicotinamide</name>
        <dbReference type="ChEBI" id="CHEBI:17154"/>
    </ligand>
</feature>
<keyword evidence="1" id="KW-0808">Transferase</keyword>
<dbReference type="GO" id="GO:0016787">
    <property type="term" value="F:hydrolase activity"/>
    <property type="evidence" value="ECO:0007669"/>
    <property type="project" value="UniProtKB-KW"/>
</dbReference>
<dbReference type="CDD" id="cd01407">
    <property type="entry name" value="SIR2-fam"/>
    <property type="match status" value="1"/>
</dbReference>
<feature type="binding site" evidence="1">
    <location>
        <position position="229"/>
    </location>
    <ligand>
        <name>NAD(+)</name>
        <dbReference type="ChEBI" id="CHEBI:57540"/>
    </ligand>
</feature>
<feature type="domain" description="Deacetylase sirtuin-type" evidence="3">
    <location>
        <begin position="10"/>
        <end position="260"/>
    </location>
</feature>
<dbReference type="Pfam" id="PF02146">
    <property type="entry name" value="SIR2"/>
    <property type="match status" value="1"/>
</dbReference>
<feature type="active site" description="Proton acceptor" evidence="1 2">
    <location>
        <position position="133"/>
    </location>
</feature>
<protein>
    <recommendedName>
        <fullName evidence="1">NAD-dependent protein deacetylase</fullName>
        <ecNumber evidence="1">2.3.1.286</ecNumber>
    </recommendedName>
    <alternativeName>
        <fullName evidence="1">Regulatory protein SIR2 homolog</fullName>
    </alternativeName>
</protein>
<comment type="function">
    <text evidence="1">NAD-dependent protein deacetylase which modulates the activities of several enzymes which are inactive in their acetylated form.</text>
</comment>
<dbReference type="SUPFAM" id="SSF52467">
    <property type="entry name" value="DHS-like NAD/FAD-binding domain"/>
    <property type="match status" value="1"/>
</dbReference>
<dbReference type="InterPro" id="IPR026591">
    <property type="entry name" value="Sirtuin_cat_small_dom_sf"/>
</dbReference>
<feature type="binding site" evidence="1 2">
    <location>
        <position position="167"/>
    </location>
    <ligand>
        <name>Zn(2+)</name>
        <dbReference type="ChEBI" id="CHEBI:29105"/>
    </ligand>
</feature>
<dbReference type="GO" id="GO:0005737">
    <property type="term" value="C:cytoplasm"/>
    <property type="evidence" value="ECO:0007669"/>
    <property type="project" value="UniProtKB-SubCell"/>
</dbReference>
<organism evidence="4 5">
    <name type="scientific">Actinomyces viscosus</name>
    <dbReference type="NCBI Taxonomy" id="1656"/>
    <lineage>
        <taxon>Bacteria</taxon>
        <taxon>Bacillati</taxon>
        <taxon>Actinomycetota</taxon>
        <taxon>Actinomycetes</taxon>
        <taxon>Actinomycetales</taxon>
        <taxon>Actinomycetaceae</taxon>
        <taxon>Actinomyces</taxon>
    </lineage>
</organism>
<feature type="binding site" evidence="1">
    <location>
        <position position="228"/>
    </location>
    <ligand>
        <name>NAD(+)</name>
        <dbReference type="ChEBI" id="CHEBI:57540"/>
    </ligand>
</feature>
<feature type="binding site" evidence="1 2">
    <location>
        <position position="164"/>
    </location>
    <ligand>
        <name>Zn(2+)</name>
        <dbReference type="ChEBI" id="CHEBI:29105"/>
    </ligand>
</feature>
<evidence type="ECO:0000256" key="2">
    <source>
        <dbReference type="PROSITE-ProRule" id="PRU00236"/>
    </source>
</evidence>
<dbReference type="InterPro" id="IPR026590">
    <property type="entry name" value="Ssirtuin_cat_dom"/>
</dbReference>
<dbReference type="RefSeq" id="WP_126413919.1">
    <property type="nucleotide sequence ID" value="NZ_JASPER010000026.1"/>
</dbReference>
<dbReference type="PANTHER" id="PTHR11085:SF4">
    <property type="entry name" value="NAD-DEPENDENT PROTEIN DEACYLASE"/>
    <property type="match status" value="1"/>
</dbReference>
<comment type="subcellular location">
    <subcellularLocation>
        <location evidence="1">Cytoplasm</location>
    </subcellularLocation>
</comment>
<gene>
    <name evidence="1 4" type="primary">cobB</name>
    <name evidence="4" type="ORF">NCTC10951_01301</name>
</gene>
<dbReference type="InterPro" id="IPR028628">
    <property type="entry name" value="Sirtuin_class_U"/>
</dbReference>
<dbReference type="KEGG" id="avc:NCTC10951_01301"/>